<accession>A0ABS2U8V7</accession>
<proteinExistence type="predicted"/>
<evidence type="ECO:0000313" key="2">
    <source>
        <dbReference type="Proteomes" id="UP000724686"/>
    </source>
</evidence>
<evidence type="ECO:0000313" key="1">
    <source>
        <dbReference type="EMBL" id="MBM9576373.1"/>
    </source>
</evidence>
<dbReference type="NCBIfam" id="NF047689">
    <property type="entry name" value="LIC10907_fam"/>
    <property type="match status" value="1"/>
</dbReference>
<reference evidence="1 2" key="1">
    <citation type="submission" date="2021-02" db="EMBL/GenBank/DDBJ databases">
        <title>Leptospira ainlahdjerensis sp. nov., Leptospira ainazelensis sp. nov., Leptospira abararensis sp. nov. and Leptospira chreensis sp. nov., four new species isolated from water sources in Algeria.</title>
        <authorList>
            <person name="Amara Korba A."/>
            <person name="Kainiu M."/>
            <person name="Vincent A.T."/>
            <person name="Mariet J.-F."/>
            <person name="Veyrier F.J."/>
            <person name="Goarant C."/>
            <person name="Picardeau M."/>
        </authorList>
    </citation>
    <scope>NUCLEOTIDE SEQUENCE [LARGE SCALE GENOMIC DNA]</scope>
    <source>
        <strain evidence="1 2">201903070</strain>
    </source>
</reference>
<keyword evidence="2" id="KW-1185">Reference proteome</keyword>
<organism evidence="1 2">
    <name type="scientific">Leptospira ainlahdjerensis</name>
    <dbReference type="NCBI Taxonomy" id="2810033"/>
    <lineage>
        <taxon>Bacteria</taxon>
        <taxon>Pseudomonadati</taxon>
        <taxon>Spirochaetota</taxon>
        <taxon>Spirochaetia</taxon>
        <taxon>Leptospirales</taxon>
        <taxon>Leptospiraceae</taxon>
        <taxon>Leptospira</taxon>
    </lineage>
</organism>
<dbReference type="NCBIfam" id="NF047661">
    <property type="entry name" value="LIC_10907"/>
    <property type="match status" value="1"/>
</dbReference>
<dbReference type="Proteomes" id="UP000724686">
    <property type="component" value="Unassembled WGS sequence"/>
</dbReference>
<sequence>MLKWYDFYELEFSLGSLPKLKNKISNASVWKEKKEKAPKILRLEIFIHRLIFKKRILTRRYEWSKNELKSIFSENLVLQSLLEEREIQLFLLEKENIEMKKQLELFGALKIGSSIELKVGFGE</sequence>
<gene>
    <name evidence="1" type="ORF">JWG45_04315</name>
</gene>
<dbReference type="RefSeq" id="WP_205278550.1">
    <property type="nucleotide sequence ID" value="NZ_JAFFPU010000016.1"/>
</dbReference>
<protein>
    <recommendedName>
        <fullName evidence="3">DUF1564 family protein</fullName>
    </recommendedName>
</protein>
<name>A0ABS2U8V7_9LEPT</name>
<dbReference type="EMBL" id="JAFFPU010000016">
    <property type="protein sequence ID" value="MBM9576373.1"/>
    <property type="molecule type" value="Genomic_DNA"/>
</dbReference>
<comment type="caution">
    <text evidence="1">The sequence shown here is derived from an EMBL/GenBank/DDBJ whole genome shotgun (WGS) entry which is preliminary data.</text>
</comment>
<evidence type="ECO:0008006" key="3">
    <source>
        <dbReference type="Google" id="ProtNLM"/>
    </source>
</evidence>